<keyword evidence="2 3" id="KW-0040">ANK repeat</keyword>
<dbReference type="Proteomes" id="UP000887540">
    <property type="component" value="Unplaced"/>
</dbReference>
<dbReference type="PANTHER" id="PTHR24173">
    <property type="entry name" value="ANKYRIN REPEAT CONTAINING"/>
    <property type="match status" value="1"/>
</dbReference>
<keyword evidence="1" id="KW-0677">Repeat</keyword>
<organism evidence="4 5">
    <name type="scientific">Acrobeloides nanus</name>
    <dbReference type="NCBI Taxonomy" id="290746"/>
    <lineage>
        <taxon>Eukaryota</taxon>
        <taxon>Metazoa</taxon>
        <taxon>Ecdysozoa</taxon>
        <taxon>Nematoda</taxon>
        <taxon>Chromadorea</taxon>
        <taxon>Rhabditida</taxon>
        <taxon>Tylenchina</taxon>
        <taxon>Cephalobomorpha</taxon>
        <taxon>Cephaloboidea</taxon>
        <taxon>Cephalobidae</taxon>
        <taxon>Acrobeloides</taxon>
    </lineage>
</organism>
<evidence type="ECO:0000256" key="3">
    <source>
        <dbReference type="PROSITE-ProRule" id="PRU00023"/>
    </source>
</evidence>
<feature type="repeat" description="ANK" evidence="3">
    <location>
        <begin position="77"/>
        <end position="111"/>
    </location>
</feature>
<dbReference type="SUPFAM" id="SSF48403">
    <property type="entry name" value="Ankyrin repeat"/>
    <property type="match status" value="1"/>
</dbReference>
<reference evidence="5" key="1">
    <citation type="submission" date="2022-11" db="UniProtKB">
        <authorList>
            <consortium name="WormBaseParasite"/>
        </authorList>
    </citation>
    <scope>IDENTIFICATION</scope>
</reference>
<dbReference type="PROSITE" id="PS50297">
    <property type="entry name" value="ANK_REP_REGION"/>
    <property type="match status" value="1"/>
</dbReference>
<evidence type="ECO:0000256" key="1">
    <source>
        <dbReference type="ARBA" id="ARBA00022737"/>
    </source>
</evidence>
<sequence>MGLIMLECFWSRAEFNEVINRRKQLPGNNRNMIIVKRLDKKALIFDPRLLSAARENNIDLVRTLLEQCADPNIQDDYGNTALHFPAVNEDDKYLLVELLLGYGADIDSQDKYGLVESMPRRMQTVIKAKGYLTKY</sequence>
<accession>A0A914CM94</accession>
<dbReference type="Pfam" id="PF12796">
    <property type="entry name" value="Ank_2"/>
    <property type="match status" value="1"/>
</dbReference>
<name>A0A914CM94_9BILA</name>
<dbReference type="AlphaFoldDB" id="A0A914CM94"/>
<protein>
    <submittedName>
        <fullName evidence="5">Uncharacterized protein</fullName>
    </submittedName>
</protein>
<dbReference type="WBParaSite" id="ACRNAN_scaffold12334.g17354.t1">
    <property type="protein sequence ID" value="ACRNAN_scaffold12334.g17354.t1"/>
    <property type="gene ID" value="ACRNAN_scaffold12334.g17354"/>
</dbReference>
<dbReference type="PANTHER" id="PTHR24173:SF74">
    <property type="entry name" value="ANKYRIN REPEAT DOMAIN-CONTAINING PROTEIN 16"/>
    <property type="match status" value="1"/>
</dbReference>
<dbReference type="Gene3D" id="1.25.40.20">
    <property type="entry name" value="Ankyrin repeat-containing domain"/>
    <property type="match status" value="1"/>
</dbReference>
<keyword evidence="4" id="KW-1185">Reference proteome</keyword>
<dbReference type="SMART" id="SM00248">
    <property type="entry name" value="ANK"/>
    <property type="match status" value="2"/>
</dbReference>
<dbReference type="PROSITE" id="PS50088">
    <property type="entry name" value="ANK_REPEAT"/>
    <property type="match status" value="1"/>
</dbReference>
<evidence type="ECO:0000256" key="2">
    <source>
        <dbReference type="ARBA" id="ARBA00023043"/>
    </source>
</evidence>
<dbReference type="InterPro" id="IPR036770">
    <property type="entry name" value="Ankyrin_rpt-contain_sf"/>
</dbReference>
<proteinExistence type="predicted"/>
<evidence type="ECO:0000313" key="5">
    <source>
        <dbReference type="WBParaSite" id="ACRNAN_scaffold12334.g17354.t1"/>
    </source>
</evidence>
<evidence type="ECO:0000313" key="4">
    <source>
        <dbReference type="Proteomes" id="UP000887540"/>
    </source>
</evidence>
<dbReference type="InterPro" id="IPR002110">
    <property type="entry name" value="Ankyrin_rpt"/>
</dbReference>